<dbReference type="InterPro" id="IPR020471">
    <property type="entry name" value="AKR"/>
</dbReference>
<dbReference type="PANTHER" id="PTHR42686:SF1">
    <property type="entry name" value="GH17980P-RELATED"/>
    <property type="match status" value="1"/>
</dbReference>
<dbReference type="SUPFAM" id="SSF51430">
    <property type="entry name" value="NAD(P)-linked oxidoreductase"/>
    <property type="match status" value="1"/>
</dbReference>
<dbReference type="GO" id="GO:0005829">
    <property type="term" value="C:cytosol"/>
    <property type="evidence" value="ECO:0007669"/>
    <property type="project" value="TreeGrafter"/>
</dbReference>
<dbReference type="PANTHER" id="PTHR42686">
    <property type="entry name" value="GH17980P-RELATED"/>
    <property type="match status" value="1"/>
</dbReference>
<organism evidence="2 3">
    <name type="scientific">Meganyctiphanes norvegica</name>
    <name type="common">Northern krill</name>
    <name type="synonym">Thysanopoda norvegica</name>
    <dbReference type="NCBI Taxonomy" id="48144"/>
    <lineage>
        <taxon>Eukaryota</taxon>
        <taxon>Metazoa</taxon>
        <taxon>Ecdysozoa</taxon>
        <taxon>Arthropoda</taxon>
        <taxon>Crustacea</taxon>
        <taxon>Multicrustacea</taxon>
        <taxon>Malacostraca</taxon>
        <taxon>Eumalacostraca</taxon>
        <taxon>Eucarida</taxon>
        <taxon>Euphausiacea</taxon>
        <taxon>Euphausiidae</taxon>
        <taxon>Meganyctiphanes</taxon>
    </lineage>
</organism>
<protein>
    <recommendedName>
        <fullName evidence="1">NADP-dependent oxidoreductase domain-containing protein</fullName>
    </recommendedName>
</protein>
<evidence type="ECO:0000313" key="2">
    <source>
        <dbReference type="EMBL" id="CAL4059567.1"/>
    </source>
</evidence>
<gene>
    <name evidence="2" type="ORF">MNOR_LOCUS689</name>
</gene>
<feature type="domain" description="NADP-dependent oxidoreductase" evidence="1">
    <location>
        <begin position="34"/>
        <end position="317"/>
    </location>
</feature>
<keyword evidence="3" id="KW-1185">Reference proteome</keyword>
<dbReference type="AlphaFoldDB" id="A0AAV2PJQ1"/>
<dbReference type="CDD" id="cd19163">
    <property type="entry name" value="AKR_galDH"/>
    <property type="match status" value="1"/>
</dbReference>
<evidence type="ECO:0000313" key="3">
    <source>
        <dbReference type="Proteomes" id="UP001497623"/>
    </source>
</evidence>
<dbReference type="Proteomes" id="UP001497623">
    <property type="component" value="Unassembled WGS sequence"/>
</dbReference>
<sequence length="365" mass="40875">MEEATYVEGFHDAEAVKLMTYNNLGNTGLRVSEMAFGGGPAGGVYGSQMEEESLKTLQLALKCGINYIDTAPWYGNGRSEEVLGKGLATVPRQAFYIGTKVGRYEPNIENMFDFSAEKVTKVFEESLKKLGLDYVDIIQIHDIEFASSLDIIVNETLPALQKLVDQGKARFIGITGYTLSCLKEVVERSKVRVDTVLTYCRNTILNDDFKNYVDFFKSHNVSMINACCVVMGLLAQDAKATPHWHPAPQEIKDKVQEARDLCKTNGCDLGRLSVQYSLQTCKGFIGTHLMGNSSVAVLQHNIATIRAKPTDLEMRIAKQVRELFSSLSKTHWEGEDPKRYWTQLKMHRGEIPHDPNFKPFITSAN</sequence>
<dbReference type="PRINTS" id="PR00069">
    <property type="entry name" value="ALDKETRDTASE"/>
</dbReference>
<dbReference type="GO" id="GO:0010349">
    <property type="term" value="F:L-galactose dehydrogenase activity"/>
    <property type="evidence" value="ECO:0007669"/>
    <property type="project" value="InterPro"/>
</dbReference>
<dbReference type="Pfam" id="PF00248">
    <property type="entry name" value="Aldo_ket_red"/>
    <property type="match status" value="1"/>
</dbReference>
<dbReference type="InterPro" id="IPR023210">
    <property type="entry name" value="NADP_OxRdtase_dom"/>
</dbReference>
<comment type="caution">
    <text evidence="2">The sequence shown here is derived from an EMBL/GenBank/DDBJ whole genome shotgun (WGS) entry which is preliminary data.</text>
</comment>
<evidence type="ECO:0000259" key="1">
    <source>
        <dbReference type="Pfam" id="PF00248"/>
    </source>
</evidence>
<dbReference type="EMBL" id="CAXKWB010000160">
    <property type="protein sequence ID" value="CAL4059567.1"/>
    <property type="molecule type" value="Genomic_DNA"/>
</dbReference>
<proteinExistence type="predicted"/>
<dbReference type="Gene3D" id="3.20.20.100">
    <property type="entry name" value="NADP-dependent oxidoreductase domain"/>
    <property type="match status" value="1"/>
</dbReference>
<name>A0AAV2PJQ1_MEGNR</name>
<reference evidence="2 3" key="1">
    <citation type="submission" date="2024-05" db="EMBL/GenBank/DDBJ databases">
        <authorList>
            <person name="Wallberg A."/>
        </authorList>
    </citation>
    <scope>NUCLEOTIDE SEQUENCE [LARGE SCALE GENOMIC DNA]</scope>
</reference>
<accession>A0AAV2PJQ1</accession>
<dbReference type="FunFam" id="3.20.20.100:FF:000011">
    <property type="entry name" value="Aldo/keto reductase"/>
    <property type="match status" value="1"/>
</dbReference>
<dbReference type="InterPro" id="IPR044479">
    <property type="entry name" value="LGALDH-like"/>
</dbReference>
<dbReference type="InterPro" id="IPR036812">
    <property type="entry name" value="NAD(P)_OxRdtase_dom_sf"/>
</dbReference>